<reference evidence="2" key="1">
    <citation type="journal article" date="2021" name="PeerJ">
        <title>Extensive microbial diversity within the chicken gut microbiome revealed by metagenomics and culture.</title>
        <authorList>
            <person name="Gilroy R."/>
            <person name="Ravi A."/>
            <person name="Getino M."/>
            <person name="Pursley I."/>
            <person name="Horton D.L."/>
            <person name="Alikhan N.F."/>
            <person name="Baker D."/>
            <person name="Gharbi K."/>
            <person name="Hall N."/>
            <person name="Watson M."/>
            <person name="Adriaenssens E.M."/>
            <person name="Foster-Nyarko E."/>
            <person name="Jarju S."/>
            <person name="Secka A."/>
            <person name="Antonio M."/>
            <person name="Oren A."/>
            <person name="Chaudhuri R.R."/>
            <person name="La Ragione R."/>
            <person name="Hildebrand F."/>
            <person name="Pallen M.J."/>
        </authorList>
    </citation>
    <scope>NUCLEOTIDE SEQUENCE</scope>
    <source>
        <strain evidence="2">CHK192-9172</strain>
    </source>
</reference>
<organism evidence="2 3">
    <name type="scientific">Candidatus Eubacterium avistercoris</name>
    <dbReference type="NCBI Taxonomy" id="2838567"/>
    <lineage>
        <taxon>Bacteria</taxon>
        <taxon>Bacillati</taxon>
        <taxon>Bacillota</taxon>
        <taxon>Clostridia</taxon>
        <taxon>Eubacteriales</taxon>
        <taxon>Eubacteriaceae</taxon>
        <taxon>Eubacterium</taxon>
    </lineage>
</organism>
<accession>A0A9D2D0T8</accession>
<evidence type="ECO:0000256" key="1">
    <source>
        <dbReference type="SAM" id="Phobius"/>
    </source>
</evidence>
<comment type="caution">
    <text evidence="2">The sequence shown here is derived from an EMBL/GenBank/DDBJ whole genome shotgun (WGS) entry which is preliminary data.</text>
</comment>
<feature type="transmembrane region" description="Helical" evidence="1">
    <location>
        <begin position="82"/>
        <end position="101"/>
    </location>
</feature>
<dbReference type="EMBL" id="DXCH01000029">
    <property type="protein sequence ID" value="HIZ06487.1"/>
    <property type="molecule type" value="Genomic_DNA"/>
</dbReference>
<protein>
    <recommendedName>
        <fullName evidence="4">DUF2178 domain-containing protein</fullName>
    </recommendedName>
</protein>
<keyword evidence="1" id="KW-1133">Transmembrane helix</keyword>
<dbReference type="AlphaFoldDB" id="A0A9D2D0T8"/>
<evidence type="ECO:0000313" key="3">
    <source>
        <dbReference type="Proteomes" id="UP000824024"/>
    </source>
</evidence>
<dbReference type="Proteomes" id="UP000824024">
    <property type="component" value="Unassembled WGS sequence"/>
</dbReference>
<feature type="transmembrane region" description="Helical" evidence="1">
    <location>
        <begin position="107"/>
        <end position="127"/>
    </location>
</feature>
<reference evidence="2" key="2">
    <citation type="submission" date="2021-04" db="EMBL/GenBank/DDBJ databases">
        <authorList>
            <person name="Gilroy R."/>
        </authorList>
    </citation>
    <scope>NUCLEOTIDE SEQUENCE</scope>
    <source>
        <strain evidence="2">CHK192-9172</strain>
    </source>
</reference>
<keyword evidence="1" id="KW-0812">Transmembrane</keyword>
<keyword evidence="1" id="KW-0472">Membrane</keyword>
<proteinExistence type="predicted"/>
<sequence length="132" mass="15268">MIRKMWMKSKDKTNVITLLGCLLCVILIFAGVNSMVIMIVLAVLLLYMGIYSLIEKKMPLRKDYSNITDPQAYSVAFGKCELLLSAFIFLMGLWSFFPQVLPAAEKYFWDIFLFGLIGLFIYAYAVYKKYKK</sequence>
<feature type="transmembrane region" description="Helical" evidence="1">
    <location>
        <begin position="36"/>
        <end position="54"/>
    </location>
</feature>
<evidence type="ECO:0000313" key="2">
    <source>
        <dbReference type="EMBL" id="HIZ06487.1"/>
    </source>
</evidence>
<name>A0A9D2D0T8_9FIRM</name>
<feature type="transmembrane region" description="Helical" evidence="1">
    <location>
        <begin position="12"/>
        <end position="30"/>
    </location>
</feature>
<gene>
    <name evidence="2" type="ORF">IAA08_00960</name>
</gene>
<evidence type="ECO:0008006" key="4">
    <source>
        <dbReference type="Google" id="ProtNLM"/>
    </source>
</evidence>